<dbReference type="InterPro" id="IPR044822">
    <property type="entry name" value="Myb_DNA-bind_4"/>
</dbReference>
<keyword evidence="4" id="KW-0238">DNA-binding</keyword>
<dbReference type="FunFam" id="1.10.10.60:FF:000342">
    <property type="entry name" value="trihelix transcription factor PTL-like"/>
    <property type="match status" value="1"/>
</dbReference>
<dbReference type="Gene3D" id="1.10.10.60">
    <property type="entry name" value="Homeodomain-like"/>
    <property type="match status" value="2"/>
</dbReference>
<evidence type="ECO:0000256" key="6">
    <source>
        <dbReference type="ARBA" id="ARBA00023242"/>
    </source>
</evidence>
<dbReference type="PANTHER" id="PTHR21654:SF107">
    <property type="entry name" value="TRIHELIX TRANSCRIPTION FACTOR PTL-LIKE"/>
    <property type="match status" value="1"/>
</dbReference>
<dbReference type="PANTHER" id="PTHR21654">
    <property type="entry name" value="FI21293P1"/>
    <property type="match status" value="1"/>
</dbReference>
<dbReference type="FunFam" id="1.10.10.60:FF:000061">
    <property type="entry name" value="Trihelix transcription factor GT-2"/>
    <property type="match status" value="1"/>
</dbReference>
<dbReference type="EMBL" id="JACGCM010001859">
    <property type="protein sequence ID" value="KAF6148061.1"/>
    <property type="molecule type" value="Genomic_DNA"/>
</dbReference>
<evidence type="ECO:0000256" key="7">
    <source>
        <dbReference type="SAM" id="MobiDB-lite"/>
    </source>
</evidence>
<dbReference type="OrthoDB" id="1919525at2759"/>
<comment type="subcellular location">
    <subcellularLocation>
        <location evidence="1">Nucleus</location>
    </subcellularLocation>
</comment>
<evidence type="ECO:0000256" key="4">
    <source>
        <dbReference type="ARBA" id="ARBA00023125"/>
    </source>
</evidence>
<keyword evidence="6" id="KW-0539">Nucleus</keyword>
<dbReference type="Proteomes" id="UP000541444">
    <property type="component" value="Unassembled WGS sequence"/>
</dbReference>
<evidence type="ECO:0000259" key="8">
    <source>
        <dbReference type="PROSITE" id="PS50090"/>
    </source>
</evidence>
<organism evidence="9 10">
    <name type="scientific">Kingdonia uniflora</name>
    <dbReference type="NCBI Taxonomy" id="39325"/>
    <lineage>
        <taxon>Eukaryota</taxon>
        <taxon>Viridiplantae</taxon>
        <taxon>Streptophyta</taxon>
        <taxon>Embryophyta</taxon>
        <taxon>Tracheophyta</taxon>
        <taxon>Spermatophyta</taxon>
        <taxon>Magnoliopsida</taxon>
        <taxon>Ranunculales</taxon>
        <taxon>Circaeasteraceae</taxon>
        <taxon>Kingdonia</taxon>
    </lineage>
</organism>
<dbReference type="CDD" id="cd12203">
    <property type="entry name" value="GT1"/>
    <property type="match status" value="2"/>
</dbReference>
<evidence type="ECO:0000256" key="3">
    <source>
        <dbReference type="ARBA" id="ARBA00023015"/>
    </source>
</evidence>
<protein>
    <recommendedName>
        <fullName evidence="8">Myb-like domain-containing protein</fullName>
    </recommendedName>
</protein>
<evidence type="ECO:0000256" key="5">
    <source>
        <dbReference type="ARBA" id="ARBA00023163"/>
    </source>
</evidence>
<name>A0A7J7LZJ0_9MAGN</name>
<accession>A0A7J7LZJ0</accession>
<dbReference type="AlphaFoldDB" id="A0A7J7LZJ0"/>
<feature type="domain" description="Myb-like" evidence="8">
    <location>
        <begin position="52"/>
        <end position="111"/>
    </location>
</feature>
<feature type="domain" description="Myb-like" evidence="8">
    <location>
        <begin position="357"/>
        <end position="416"/>
    </location>
</feature>
<sequence length="514" mass="58865">MLGGGHQVSDSTTSTTTVTPTPTTTTSPHVGVGFEIMEGFVGSGGGDGGGNGRWPRQETLSLLEIRSKLDPKFKETNQKGPLWDEVSRMMGEEHGYQRSGKKCREKFENLYKYYKKTKEGKAGRQDGKHYRFFRQLEALYGDSSSLVSTSDQAHVVNNLQFCSKKSANEDFQAHRFCTSGSLSISNSSEFDTSSGDDEDNDVMPIPFTENELLEEKKKQLRENRSVKMGKRSWKGKIRDFVDAQMKKLVETQEAWLEKMLKTLEHKEQERMSIEVEWRKQEEARIDRERKLWANERAWFKARDVVLMDALKKFTGSTSSVLAASSPKDLMPKETDETIENRNEINETDIFDSGGDIRWIEEEISSLINIRTGLESRFQQSHDCFNTALWEEIAAKMECLGYNRSAKVCEEKWENISKYFKGSNIDRNKKRKENSRTCPYNFHQLETTYNQGIEFFGHDINEQVEPDTTGLQPNDGMPSNGVNTVRDSCFNFLMGDQGENLWENYGVKLNKGQNQ</sequence>
<feature type="compositionally biased region" description="Low complexity" evidence="7">
    <location>
        <begin position="11"/>
        <end position="28"/>
    </location>
</feature>
<feature type="region of interest" description="Disordered" evidence="7">
    <location>
        <begin position="1"/>
        <end position="31"/>
    </location>
</feature>
<dbReference type="SMART" id="SM00717">
    <property type="entry name" value="SANT"/>
    <property type="match status" value="2"/>
</dbReference>
<reference evidence="9 10" key="1">
    <citation type="journal article" date="2020" name="IScience">
        <title>Genome Sequencing of the Endangered Kingdonia uniflora (Circaeasteraceae, Ranunculales) Reveals Potential Mechanisms of Evolutionary Specialization.</title>
        <authorList>
            <person name="Sun Y."/>
            <person name="Deng T."/>
            <person name="Zhang A."/>
            <person name="Moore M.J."/>
            <person name="Landis J.B."/>
            <person name="Lin N."/>
            <person name="Zhang H."/>
            <person name="Zhang X."/>
            <person name="Huang J."/>
            <person name="Zhang X."/>
            <person name="Sun H."/>
            <person name="Wang H."/>
        </authorList>
    </citation>
    <scope>NUCLEOTIDE SEQUENCE [LARGE SCALE GENOMIC DNA]</scope>
    <source>
        <strain evidence="9">TB1705</strain>
        <tissue evidence="9">Leaf</tissue>
    </source>
</reference>
<comment type="caution">
    <text evidence="9">The sequence shown here is derived from an EMBL/GenBank/DDBJ whole genome shotgun (WGS) entry which is preliminary data.</text>
</comment>
<keyword evidence="10" id="KW-1185">Reference proteome</keyword>
<proteinExistence type="predicted"/>
<dbReference type="PROSITE" id="PS50090">
    <property type="entry name" value="MYB_LIKE"/>
    <property type="match status" value="2"/>
</dbReference>
<evidence type="ECO:0000313" key="9">
    <source>
        <dbReference type="EMBL" id="KAF6148061.1"/>
    </source>
</evidence>
<keyword evidence="5" id="KW-0804">Transcription</keyword>
<dbReference type="GO" id="GO:0005634">
    <property type="term" value="C:nucleus"/>
    <property type="evidence" value="ECO:0007669"/>
    <property type="project" value="UniProtKB-SubCell"/>
</dbReference>
<keyword evidence="2" id="KW-0677">Repeat</keyword>
<keyword evidence="3" id="KW-0805">Transcription regulation</keyword>
<dbReference type="Pfam" id="PF13837">
    <property type="entry name" value="Myb_DNA-bind_4"/>
    <property type="match status" value="2"/>
</dbReference>
<evidence type="ECO:0000256" key="2">
    <source>
        <dbReference type="ARBA" id="ARBA00022737"/>
    </source>
</evidence>
<dbReference type="GO" id="GO:0003677">
    <property type="term" value="F:DNA binding"/>
    <property type="evidence" value="ECO:0007669"/>
    <property type="project" value="UniProtKB-KW"/>
</dbReference>
<evidence type="ECO:0000313" key="10">
    <source>
        <dbReference type="Proteomes" id="UP000541444"/>
    </source>
</evidence>
<evidence type="ECO:0000256" key="1">
    <source>
        <dbReference type="ARBA" id="ARBA00004123"/>
    </source>
</evidence>
<gene>
    <name evidence="9" type="ORF">GIB67_024236</name>
</gene>
<dbReference type="InterPro" id="IPR001005">
    <property type="entry name" value="SANT/Myb"/>
</dbReference>
<dbReference type="GO" id="GO:0006355">
    <property type="term" value="P:regulation of DNA-templated transcription"/>
    <property type="evidence" value="ECO:0007669"/>
    <property type="project" value="UniProtKB-ARBA"/>
</dbReference>